<dbReference type="CDD" id="cd01949">
    <property type="entry name" value="GGDEF"/>
    <property type="match status" value="1"/>
</dbReference>
<dbReference type="Pfam" id="PF00990">
    <property type="entry name" value="GGDEF"/>
    <property type="match status" value="1"/>
</dbReference>
<feature type="domain" description="EAL" evidence="3">
    <location>
        <begin position="513"/>
        <end position="766"/>
    </location>
</feature>
<reference evidence="5 6" key="1">
    <citation type="journal article" date="2012" name="Science">
        <title>Ecological populations of bacteria act as socially cohesive units of antibiotic production and resistance.</title>
        <authorList>
            <person name="Cordero O.X."/>
            <person name="Wildschutte H."/>
            <person name="Kirkup B."/>
            <person name="Proehl S."/>
            <person name="Ngo L."/>
            <person name="Hussain F."/>
            <person name="Le Roux F."/>
            <person name="Mincer T."/>
            <person name="Polz M.F."/>
        </authorList>
    </citation>
    <scope>NUCLEOTIDE SEQUENCE [LARGE SCALE GENOMIC DNA]</scope>
    <source>
        <strain evidence="5 6">1S-45</strain>
    </source>
</reference>
<dbReference type="InterPro" id="IPR000160">
    <property type="entry name" value="GGDEF_dom"/>
</dbReference>
<dbReference type="AlphaFoldDB" id="A0A1E5E470"/>
<dbReference type="NCBIfam" id="TIGR00254">
    <property type="entry name" value="GGDEF"/>
    <property type="match status" value="1"/>
</dbReference>
<comment type="caution">
    <text evidence="5">The sequence shown here is derived from an EMBL/GenBank/DDBJ whole genome shotgun (WGS) entry which is preliminary data.</text>
</comment>
<proteinExistence type="predicted"/>
<dbReference type="InterPro" id="IPR001633">
    <property type="entry name" value="EAL_dom"/>
</dbReference>
<keyword evidence="2" id="KW-1133">Transmembrane helix</keyword>
<dbReference type="SUPFAM" id="SSF141868">
    <property type="entry name" value="EAL domain-like"/>
    <property type="match status" value="1"/>
</dbReference>
<dbReference type="SMART" id="SM00267">
    <property type="entry name" value="GGDEF"/>
    <property type="match status" value="1"/>
</dbReference>
<dbReference type="InterPro" id="IPR029787">
    <property type="entry name" value="Nucleotide_cyclase"/>
</dbReference>
<keyword evidence="2" id="KW-0472">Membrane</keyword>
<evidence type="ECO:0000256" key="2">
    <source>
        <dbReference type="SAM" id="Phobius"/>
    </source>
</evidence>
<organism evidence="5 6">
    <name type="scientific">Vibrio rumoiensis 1S-45</name>
    <dbReference type="NCBI Taxonomy" id="1188252"/>
    <lineage>
        <taxon>Bacteria</taxon>
        <taxon>Pseudomonadati</taxon>
        <taxon>Pseudomonadota</taxon>
        <taxon>Gammaproteobacteria</taxon>
        <taxon>Vibrionales</taxon>
        <taxon>Vibrionaceae</taxon>
        <taxon>Vibrio</taxon>
    </lineage>
</organism>
<dbReference type="Pfam" id="PF00563">
    <property type="entry name" value="EAL"/>
    <property type="match status" value="1"/>
</dbReference>
<evidence type="ECO:0000313" key="5">
    <source>
        <dbReference type="EMBL" id="OEF27536.1"/>
    </source>
</evidence>
<dbReference type="Proteomes" id="UP000094070">
    <property type="component" value="Unassembled WGS sequence"/>
</dbReference>
<accession>A0A1E5E470</accession>
<name>A0A1E5E470_9VIBR</name>
<dbReference type="Gene3D" id="3.30.70.270">
    <property type="match status" value="1"/>
</dbReference>
<dbReference type="InterPro" id="IPR043128">
    <property type="entry name" value="Rev_trsase/Diguanyl_cyclase"/>
</dbReference>
<feature type="transmembrane region" description="Helical" evidence="2">
    <location>
        <begin position="12"/>
        <end position="35"/>
    </location>
</feature>
<feature type="transmembrane region" description="Helical" evidence="2">
    <location>
        <begin position="273"/>
        <end position="294"/>
    </location>
</feature>
<dbReference type="eggNOG" id="COG5001">
    <property type="taxonomic scope" value="Bacteria"/>
</dbReference>
<keyword evidence="6" id="KW-1185">Reference proteome</keyword>
<dbReference type="PROSITE" id="PS50883">
    <property type="entry name" value="EAL"/>
    <property type="match status" value="1"/>
</dbReference>
<dbReference type="InterPro" id="IPR035919">
    <property type="entry name" value="EAL_sf"/>
</dbReference>
<dbReference type="RefSeq" id="WP_017025732.1">
    <property type="nucleotide sequence ID" value="NZ_AJYK02000032.1"/>
</dbReference>
<dbReference type="PANTHER" id="PTHR44757">
    <property type="entry name" value="DIGUANYLATE CYCLASE DGCP"/>
    <property type="match status" value="1"/>
</dbReference>
<dbReference type="CDD" id="cd01948">
    <property type="entry name" value="EAL"/>
    <property type="match status" value="1"/>
</dbReference>
<comment type="cofactor">
    <cofactor evidence="1">
        <name>Mg(2+)</name>
        <dbReference type="ChEBI" id="CHEBI:18420"/>
    </cofactor>
</comment>
<feature type="domain" description="GGDEF" evidence="4">
    <location>
        <begin position="371"/>
        <end position="504"/>
    </location>
</feature>
<dbReference type="InterPro" id="IPR052155">
    <property type="entry name" value="Biofilm_reg_signaling"/>
</dbReference>
<protein>
    <submittedName>
        <fullName evidence="5">Diguanylate cyclase</fullName>
    </submittedName>
</protein>
<dbReference type="PANTHER" id="PTHR44757:SF2">
    <property type="entry name" value="BIOFILM ARCHITECTURE MAINTENANCE PROTEIN MBAA"/>
    <property type="match status" value="1"/>
</dbReference>
<dbReference type="FunFam" id="3.30.70.270:FF:000001">
    <property type="entry name" value="Diguanylate cyclase domain protein"/>
    <property type="match status" value="1"/>
</dbReference>
<dbReference type="Gene3D" id="3.20.20.450">
    <property type="entry name" value="EAL domain"/>
    <property type="match status" value="1"/>
</dbReference>
<dbReference type="GO" id="GO:0003824">
    <property type="term" value="F:catalytic activity"/>
    <property type="evidence" value="ECO:0007669"/>
    <property type="project" value="UniProtKB-ARBA"/>
</dbReference>
<dbReference type="OrthoDB" id="1316910at2"/>
<dbReference type="PROSITE" id="PS50887">
    <property type="entry name" value="GGDEF"/>
    <property type="match status" value="1"/>
</dbReference>
<keyword evidence="2" id="KW-0812">Transmembrane</keyword>
<evidence type="ECO:0000259" key="3">
    <source>
        <dbReference type="PROSITE" id="PS50883"/>
    </source>
</evidence>
<dbReference type="SUPFAM" id="SSF55073">
    <property type="entry name" value="Nucleotide cyclase"/>
    <property type="match status" value="1"/>
</dbReference>
<evidence type="ECO:0000256" key="1">
    <source>
        <dbReference type="ARBA" id="ARBA00001946"/>
    </source>
</evidence>
<evidence type="ECO:0000259" key="4">
    <source>
        <dbReference type="PROSITE" id="PS50887"/>
    </source>
</evidence>
<gene>
    <name evidence="5" type="ORF">A1QC_06325</name>
</gene>
<dbReference type="SMART" id="SM00052">
    <property type="entry name" value="EAL"/>
    <property type="match status" value="1"/>
</dbReference>
<evidence type="ECO:0000313" key="6">
    <source>
        <dbReference type="Proteomes" id="UP000094070"/>
    </source>
</evidence>
<dbReference type="STRING" id="1188252.A1QC_06325"/>
<sequence>MNTWSKKLSSRRLVTSGAILLVLYLAIILTVTNLGQARLKESQERELSLKVQSYASVLEMFFSANDENITNISNGRSMQAFFANLASGMSMEYGLGASLIKLEKELNKLISDKKINKKPIYERLLLTNYEGNIIVDTGNQTPFSLNLTKFHKMDGDSICIYPSLREDGIQINLVKPVQFSGKTVGYLIAKLNEKVIIEQLTSQEYEDSRSRVDLSTSIGPVFIWDTISTDKHQTTEDELNRNLFFDVKIENTPFHLKSWFVPLAEKDFFTSRWFIVGLSFLAIPVILGLLYVFMINSVNLVLRTKVEESSRQQQILFTKNSRLIEEIEKRKISEQKLAYQASHDALTGLANRKFGNERLEQEIESASKNNSNMLVIFIDLDNFKQINDTLGHLVGDEVLVQSTQRLLSIASPKDTLSRFGGDEFLLIVPNLKDSVTGKKIAENILTLFEQSFVSNKQEFFISTSIGMAIYPQDGSNAQQLLANADTAMYKVKEDGRNAFHFYNAEMNMDVQRTLNLDSRLRQAISHEELELYYQPIINLRTQKIIGAEALMRWNDAQYGFVAPDEFIKLAERNGLIHQLGEFAVHEACVQAAKWQQYLPLQMSVNFSSVQFRYYEKLLSQIKSALKVSGLPPGRLDIEITESLLFDHSDGVLTLLDTLQEMGAQLTIDDFGTGYSALSYLQKFPFDRLKIDRSFLSNLQTNEGDRELVNAIIAMAKALNLKIVAEGIEDQWLVDYLTTMQCEFGQGFFYSKPVSAEDFEQLLKNQY</sequence>
<dbReference type="EMBL" id="AJYK02000032">
    <property type="protein sequence ID" value="OEF27536.1"/>
    <property type="molecule type" value="Genomic_DNA"/>
</dbReference>